<gene>
    <name evidence="7" type="primary">mth2_13</name>
    <name evidence="7" type="ORF">AVEN_183745_1</name>
</gene>
<comment type="caution">
    <text evidence="7">The sequence shown here is derived from an EMBL/GenBank/DDBJ whole genome shotgun (WGS) entry which is preliminary data.</text>
</comment>
<dbReference type="Pfam" id="PF00002">
    <property type="entry name" value="7tm_2"/>
    <property type="match status" value="1"/>
</dbReference>
<evidence type="ECO:0000256" key="4">
    <source>
        <dbReference type="ARBA" id="ARBA00023136"/>
    </source>
</evidence>
<feature type="transmembrane region" description="Helical" evidence="5">
    <location>
        <begin position="166"/>
        <end position="191"/>
    </location>
</feature>
<dbReference type="GO" id="GO:0016020">
    <property type="term" value="C:membrane"/>
    <property type="evidence" value="ECO:0007669"/>
    <property type="project" value="UniProtKB-SubCell"/>
</dbReference>
<dbReference type="InterPro" id="IPR017981">
    <property type="entry name" value="GPCR_2-like_7TM"/>
</dbReference>
<feature type="transmembrane region" description="Helical" evidence="5">
    <location>
        <begin position="333"/>
        <end position="355"/>
    </location>
</feature>
<keyword evidence="8" id="KW-1185">Reference proteome</keyword>
<dbReference type="SUPFAM" id="SSF81321">
    <property type="entry name" value="Family A G protein-coupled receptor-like"/>
    <property type="match status" value="1"/>
</dbReference>
<evidence type="ECO:0000256" key="1">
    <source>
        <dbReference type="ARBA" id="ARBA00004141"/>
    </source>
</evidence>
<comment type="subcellular location">
    <subcellularLocation>
        <location evidence="1">Membrane</location>
        <topology evidence="1">Multi-pass membrane protein</topology>
    </subcellularLocation>
</comment>
<evidence type="ECO:0000313" key="8">
    <source>
        <dbReference type="Proteomes" id="UP000499080"/>
    </source>
</evidence>
<dbReference type="OrthoDB" id="6433424at2759"/>
<dbReference type="InterPro" id="IPR000832">
    <property type="entry name" value="GPCR_2_secretin-like"/>
</dbReference>
<dbReference type="PRINTS" id="PR00249">
    <property type="entry name" value="GPCRSECRETIN"/>
</dbReference>
<feature type="transmembrane region" description="Helical" evidence="5">
    <location>
        <begin position="212"/>
        <end position="232"/>
    </location>
</feature>
<keyword evidence="4 5" id="KW-0472">Membrane</keyword>
<name>A0A4Y2PU16_ARAVE</name>
<evidence type="ECO:0000256" key="2">
    <source>
        <dbReference type="ARBA" id="ARBA00022692"/>
    </source>
</evidence>
<dbReference type="InterPro" id="IPR053231">
    <property type="entry name" value="GPCR_LN-TM7"/>
</dbReference>
<feature type="transmembrane region" description="Helical" evidence="5">
    <location>
        <begin position="307"/>
        <end position="327"/>
    </location>
</feature>
<dbReference type="GO" id="GO:0007166">
    <property type="term" value="P:cell surface receptor signaling pathway"/>
    <property type="evidence" value="ECO:0007669"/>
    <property type="project" value="InterPro"/>
</dbReference>
<proteinExistence type="predicted"/>
<evidence type="ECO:0000259" key="6">
    <source>
        <dbReference type="PROSITE" id="PS50261"/>
    </source>
</evidence>
<dbReference type="GO" id="GO:0004930">
    <property type="term" value="F:G protein-coupled receptor activity"/>
    <property type="evidence" value="ECO:0007669"/>
    <property type="project" value="InterPro"/>
</dbReference>
<dbReference type="PANTHER" id="PTHR45902">
    <property type="entry name" value="LATROPHILIN RECEPTOR-LIKE PROTEIN A"/>
    <property type="match status" value="1"/>
</dbReference>
<keyword evidence="7" id="KW-0675">Receptor</keyword>
<evidence type="ECO:0000313" key="7">
    <source>
        <dbReference type="EMBL" id="GBN53626.1"/>
    </source>
</evidence>
<dbReference type="AlphaFoldDB" id="A0A4Y2PU16"/>
<dbReference type="PROSITE" id="PS50261">
    <property type="entry name" value="G_PROTEIN_RECEP_F2_4"/>
    <property type="match status" value="1"/>
</dbReference>
<dbReference type="PANTHER" id="PTHR45902:SF4">
    <property type="entry name" value="G-PROTEIN COUPLED RECEPTORS FAMILY 2 PROFILE 2 DOMAIN-CONTAINING PROTEIN"/>
    <property type="match status" value="1"/>
</dbReference>
<organism evidence="7 8">
    <name type="scientific">Araneus ventricosus</name>
    <name type="common">Orbweaver spider</name>
    <name type="synonym">Epeira ventricosa</name>
    <dbReference type="NCBI Taxonomy" id="182803"/>
    <lineage>
        <taxon>Eukaryota</taxon>
        <taxon>Metazoa</taxon>
        <taxon>Ecdysozoa</taxon>
        <taxon>Arthropoda</taxon>
        <taxon>Chelicerata</taxon>
        <taxon>Arachnida</taxon>
        <taxon>Araneae</taxon>
        <taxon>Araneomorphae</taxon>
        <taxon>Entelegynae</taxon>
        <taxon>Araneoidea</taxon>
        <taxon>Araneidae</taxon>
        <taxon>Araneus</taxon>
    </lineage>
</organism>
<feature type="transmembrane region" description="Helical" evidence="5">
    <location>
        <begin position="259"/>
        <end position="286"/>
    </location>
</feature>
<evidence type="ECO:0000256" key="5">
    <source>
        <dbReference type="SAM" id="Phobius"/>
    </source>
</evidence>
<keyword evidence="3 5" id="KW-1133">Transmembrane helix</keyword>
<evidence type="ECO:0000256" key="3">
    <source>
        <dbReference type="ARBA" id="ARBA00022989"/>
    </source>
</evidence>
<dbReference type="EMBL" id="BGPR01011922">
    <property type="protein sequence ID" value="GBN53626.1"/>
    <property type="molecule type" value="Genomic_DNA"/>
</dbReference>
<feature type="transmembrane region" description="Helical" evidence="5">
    <location>
        <begin position="135"/>
        <end position="154"/>
    </location>
</feature>
<dbReference type="Gene3D" id="1.20.1070.10">
    <property type="entry name" value="Rhodopsin 7-helix transmembrane proteins"/>
    <property type="match status" value="1"/>
</dbReference>
<accession>A0A4Y2PU16</accession>
<dbReference type="CDD" id="cd15039">
    <property type="entry name" value="7tmB3_Methuselah-like"/>
    <property type="match status" value="1"/>
</dbReference>
<protein>
    <submittedName>
        <fullName evidence="7">G-protein coupled receptor Mth2</fullName>
    </submittedName>
</protein>
<feature type="transmembrane region" description="Helical" evidence="5">
    <location>
        <begin position="98"/>
        <end position="123"/>
    </location>
</feature>
<feature type="domain" description="G-protein coupled receptors family 2 profile 2" evidence="6">
    <location>
        <begin position="99"/>
        <end position="357"/>
    </location>
</feature>
<dbReference type="Proteomes" id="UP000499080">
    <property type="component" value="Unassembled WGS sequence"/>
</dbReference>
<reference evidence="7 8" key="1">
    <citation type="journal article" date="2019" name="Sci. Rep.">
        <title>Orb-weaving spider Araneus ventricosus genome elucidates the spidroin gene catalogue.</title>
        <authorList>
            <person name="Kono N."/>
            <person name="Nakamura H."/>
            <person name="Ohtoshi R."/>
            <person name="Moran D.A.P."/>
            <person name="Shinohara A."/>
            <person name="Yoshida Y."/>
            <person name="Fujiwara M."/>
            <person name="Mori M."/>
            <person name="Tomita M."/>
            <person name="Arakawa K."/>
        </authorList>
    </citation>
    <scope>NUCLEOTIDE SEQUENCE [LARGE SCALE GENOMIC DNA]</scope>
</reference>
<keyword evidence="2 5" id="KW-0812">Transmembrane</keyword>
<sequence length="372" mass="43041">MTNLVQMVILEDTSNDNASVIILNDDWLNKSESPIKCMPITLKLNEYVIYPNRTAFVPSLNKTFEEPFYKLIDDHMSICLPSKFKDPQEKERSMAWTVLFYISAICEGVSMVFLLIHLLVFAVVKDLQNSPGCNLASLCFSLFLSYLSMAIWHGGTLSENKITCTVLGLFIQFSHLATFLWMFVMGFDVFRSIRNATKNLRTSCNAFSIKRYLCNSSICWGISLVFTAASLITDNIKGMDETYQPRLSLLCWLQPKYPYWLFFGGPVFTLIFLNFMLFGITAYILFANRMKIGVDDSWTQQKTKFLLYLRLTLILGVPWIIEVLAFFLDDKVWLWYVTYILTSNHGIFIFVAFTCRPKTMKQFKSRLLRIHS</sequence>